<feature type="region of interest" description="Disordered" evidence="1">
    <location>
        <begin position="1"/>
        <end position="70"/>
    </location>
</feature>
<feature type="compositionally biased region" description="Polar residues" evidence="1">
    <location>
        <begin position="58"/>
        <end position="70"/>
    </location>
</feature>
<sequence>MLKLTDHLSFDKVPPHYEETIESEAEPGSVNNTDKNSAEATPTNKKSTAAEKKGTILPRQTTSKPSSMGFLTSMTDMSSRFYHAHHLHHPEAESFLVAYENRINKKNSSIAVVHIAQTGTDYAQTYGRGSGGRNNRGFWRPKWERRSIPK</sequence>
<accession>A0ABU6QJN1</accession>
<feature type="region of interest" description="Disordered" evidence="1">
    <location>
        <begin position="126"/>
        <end position="150"/>
    </location>
</feature>
<keyword evidence="3" id="KW-1185">Reference proteome</keyword>
<reference evidence="2 3" key="1">
    <citation type="journal article" date="2023" name="Plants (Basel)">
        <title>Bridging the Gap: Combining Genomics and Transcriptomics Approaches to Understand Stylosanthes scabra, an Orphan Legume from the Brazilian Caatinga.</title>
        <authorList>
            <person name="Ferreira-Neto J.R.C."/>
            <person name="da Silva M.D."/>
            <person name="Binneck E."/>
            <person name="de Melo N.F."/>
            <person name="da Silva R.H."/>
            <person name="de Melo A.L.T.M."/>
            <person name="Pandolfi V."/>
            <person name="Bustamante F.O."/>
            <person name="Brasileiro-Vidal A.C."/>
            <person name="Benko-Iseppon A.M."/>
        </authorList>
    </citation>
    <scope>NUCLEOTIDE SEQUENCE [LARGE SCALE GENOMIC DNA]</scope>
    <source>
        <tissue evidence="2">Leaves</tissue>
    </source>
</reference>
<evidence type="ECO:0000313" key="3">
    <source>
        <dbReference type="Proteomes" id="UP001341840"/>
    </source>
</evidence>
<proteinExistence type="predicted"/>
<dbReference type="EMBL" id="JASCZI010000445">
    <property type="protein sequence ID" value="MED6111845.1"/>
    <property type="molecule type" value="Genomic_DNA"/>
</dbReference>
<dbReference type="Proteomes" id="UP001341840">
    <property type="component" value="Unassembled WGS sequence"/>
</dbReference>
<gene>
    <name evidence="2" type="ORF">PIB30_056121</name>
</gene>
<name>A0ABU6QJN1_9FABA</name>
<feature type="compositionally biased region" description="Basic and acidic residues" evidence="1">
    <location>
        <begin position="1"/>
        <end position="19"/>
    </location>
</feature>
<comment type="caution">
    <text evidence="2">The sequence shown here is derived from an EMBL/GenBank/DDBJ whole genome shotgun (WGS) entry which is preliminary data.</text>
</comment>
<organism evidence="2 3">
    <name type="scientific">Stylosanthes scabra</name>
    <dbReference type="NCBI Taxonomy" id="79078"/>
    <lineage>
        <taxon>Eukaryota</taxon>
        <taxon>Viridiplantae</taxon>
        <taxon>Streptophyta</taxon>
        <taxon>Embryophyta</taxon>
        <taxon>Tracheophyta</taxon>
        <taxon>Spermatophyta</taxon>
        <taxon>Magnoliopsida</taxon>
        <taxon>eudicotyledons</taxon>
        <taxon>Gunneridae</taxon>
        <taxon>Pentapetalae</taxon>
        <taxon>rosids</taxon>
        <taxon>fabids</taxon>
        <taxon>Fabales</taxon>
        <taxon>Fabaceae</taxon>
        <taxon>Papilionoideae</taxon>
        <taxon>50 kb inversion clade</taxon>
        <taxon>dalbergioids sensu lato</taxon>
        <taxon>Dalbergieae</taxon>
        <taxon>Pterocarpus clade</taxon>
        <taxon>Stylosanthes</taxon>
    </lineage>
</organism>
<evidence type="ECO:0000256" key="1">
    <source>
        <dbReference type="SAM" id="MobiDB-lite"/>
    </source>
</evidence>
<feature type="compositionally biased region" description="Polar residues" evidence="1">
    <location>
        <begin position="29"/>
        <end position="47"/>
    </location>
</feature>
<protein>
    <submittedName>
        <fullName evidence="2">Uncharacterized protein</fullName>
    </submittedName>
</protein>
<feature type="compositionally biased region" description="Basic and acidic residues" evidence="1">
    <location>
        <begin position="141"/>
        <end position="150"/>
    </location>
</feature>
<evidence type="ECO:0000313" key="2">
    <source>
        <dbReference type="EMBL" id="MED6111845.1"/>
    </source>
</evidence>